<dbReference type="RefSeq" id="XP_073798760.1">
    <property type="nucleotide sequence ID" value="XM_073942659.1"/>
</dbReference>
<evidence type="ECO:0000313" key="1">
    <source>
        <dbReference type="Proteomes" id="UP000000437"/>
    </source>
</evidence>
<reference evidence="2" key="1">
    <citation type="submission" date="2025-08" db="UniProtKB">
        <authorList>
            <consortium name="RefSeq"/>
        </authorList>
    </citation>
    <scope>IDENTIFICATION</scope>
    <source>
        <strain evidence="2">Tuebingen</strain>
        <tissue evidence="2">Fibroblasts and whole tissue</tissue>
    </source>
</reference>
<organism evidence="1 2">
    <name type="scientific">Danio rerio</name>
    <name type="common">Zebrafish</name>
    <name type="synonym">Brachydanio rerio</name>
    <dbReference type="NCBI Taxonomy" id="7955"/>
    <lineage>
        <taxon>Eukaryota</taxon>
        <taxon>Metazoa</taxon>
        <taxon>Chordata</taxon>
        <taxon>Craniata</taxon>
        <taxon>Vertebrata</taxon>
        <taxon>Euteleostomi</taxon>
        <taxon>Actinopterygii</taxon>
        <taxon>Neopterygii</taxon>
        <taxon>Teleostei</taxon>
        <taxon>Ostariophysi</taxon>
        <taxon>Cypriniformes</taxon>
        <taxon>Danionidae</taxon>
        <taxon>Danioninae</taxon>
        <taxon>Danio</taxon>
    </lineage>
</organism>
<evidence type="ECO:0000313" key="2">
    <source>
        <dbReference type="RefSeq" id="XP_073798760.1"/>
    </source>
</evidence>
<protein>
    <submittedName>
        <fullName evidence="2">LINE-1 type transposase domain-containing protein 1</fullName>
    </submittedName>
</protein>
<keyword evidence="1" id="KW-1185">Reference proteome</keyword>
<name>A0AC58IWY6_DANRE</name>
<sequence length="283" mass="31744">MPKPGKSGRNIAEMLAERGGEQAANASPREDELTPASLKEIITTTIRTEVSTLRTEFLSELRSAVSTLQSTLSLQAQKIVDIETALIDSDGRLTAIEALCNALKKENGSLKLKVDDLENRSRRQNLRIIGIPEGLEGQSPVTFMISLFIELFGDSAFERPLQIDRAHRTGQKTHPNAYPRHMLVRLHHYQTKELILKLSRERGSLEFNGATIRIFPDMSAEVARQRAEFKDVKALFRSAGVTYGMLHPAKLRVDYKGQRHFFQTPQAAMEFFTANIKNAANQV</sequence>
<dbReference type="Proteomes" id="UP000000437">
    <property type="component" value="Chromosome 25"/>
</dbReference>
<proteinExistence type="predicted"/>
<gene>
    <name evidence="2" type="primary">l1td1</name>
</gene>
<accession>A0AC58IWY6</accession>